<dbReference type="EMBL" id="UASN01000015">
    <property type="protein sequence ID" value="SPX54074.1"/>
    <property type="molecule type" value="Genomic_DNA"/>
</dbReference>
<proteinExistence type="predicted"/>
<dbReference type="SUPFAM" id="SSF52540">
    <property type="entry name" value="P-loop containing nucleoside triphosphate hydrolases"/>
    <property type="match status" value="1"/>
</dbReference>
<feature type="transmembrane region" description="Helical" evidence="7">
    <location>
        <begin position="510"/>
        <end position="528"/>
    </location>
</feature>
<evidence type="ECO:0000256" key="2">
    <source>
        <dbReference type="ARBA" id="ARBA00022692"/>
    </source>
</evidence>
<dbReference type="InterPro" id="IPR027417">
    <property type="entry name" value="P-loop_NTPase"/>
</dbReference>
<protein>
    <submittedName>
        <fullName evidence="10">Putative transport system membrane component</fullName>
    </submittedName>
</protein>
<evidence type="ECO:0000256" key="7">
    <source>
        <dbReference type="SAM" id="Phobius"/>
    </source>
</evidence>
<sequence>MSICAENITWKAGKKVIVNNVSLRVPRGETVGLLGPNGCGKSSLLRVLAGLRRPDAGRVTLDGQDIARMAKKQLARRVAFVEQHGMTEANMRVRDVVRLGRIPHHSPFSNWSAQDDEAIAAALQRVAMLEKSEQGWLSLSGGERQRVHIARALAQSPSEILLDEPTNHLDIHHQMQLMQLISELPVTSIVAIHDLNHAGDVLRFADRDAAGADPRQRDAGGDFVRSAAVGRFPGENQNRDLPLPRQKAHSFHRLGWADMPLFSLRPAATLWPPVLLGSQFVFNIGFYAVVPFLALFLRDDMLLSGGLIGLILGLRTFSQQGMFILGGTLADRYGAKTIILAGCVVRVAGFLLLACGASLWPIILGACLTGVGGALFSPSIEALLARAGTHSQANGKRSRAEWFALFAVCGELGAVIGPVAGGVLSGIGFRHIALAGAGIFLLALAVLFFCLPADGHTTTTRRRVPWWTPLRQPRFVAFILAYSSWLLSYNQLYLALPVEIQRSGGREQDLAPLFMLASLLIITLQLPLARFARRMGAVRILPVGFLLLSASFASVALFAAAPPAEGWLRLMPAAGFVTLLTLGQMLLVPAAKDLIPLFAEESTLGAHYGALATAGGCAVLAGNLLLGHLLDQALIPSPQAVYPWLLVALFPLCSAVALRAICRPLAAT</sequence>
<feature type="transmembrane region" description="Helical" evidence="7">
    <location>
        <begin position="400"/>
        <end position="420"/>
    </location>
</feature>
<feature type="domain" description="Major facilitator superfamily (MFS) profile" evidence="8">
    <location>
        <begin position="271"/>
        <end position="668"/>
    </location>
</feature>
<feature type="transmembrane region" description="Helical" evidence="7">
    <location>
        <begin position="303"/>
        <end position="325"/>
    </location>
</feature>
<dbReference type="GO" id="GO:0022857">
    <property type="term" value="F:transmembrane transporter activity"/>
    <property type="evidence" value="ECO:0007669"/>
    <property type="project" value="InterPro"/>
</dbReference>
<accession>A0A2X1QF12</accession>
<feature type="transmembrane region" description="Helical" evidence="7">
    <location>
        <begin position="540"/>
        <end position="561"/>
    </location>
</feature>
<feature type="transmembrane region" description="Helical" evidence="7">
    <location>
        <begin position="608"/>
        <end position="630"/>
    </location>
</feature>
<dbReference type="Gene3D" id="1.20.1250.20">
    <property type="entry name" value="MFS general substrate transporter like domains"/>
    <property type="match status" value="1"/>
</dbReference>
<dbReference type="InterPro" id="IPR020846">
    <property type="entry name" value="MFS_dom"/>
</dbReference>
<dbReference type="PROSITE" id="PS50850">
    <property type="entry name" value="MFS"/>
    <property type="match status" value="1"/>
</dbReference>
<feature type="transmembrane region" description="Helical" evidence="7">
    <location>
        <begin position="360"/>
        <end position="380"/>
    </location>
</feature>
<dbReference type="Gene3D" id="3.40.50.300">
    <property type="entry name" value="P-loop containing nucleotide triphosphate hydrolases"/>
    <property type="match status" value="1"/>
</dbReference>
<dbReference type="InterPro" id="IPR036259">
    <property type="entry name" value="MFS_trans_sf"/>
</dbReference>
<evidence type="ECO:0000313" key="11">
    <source>
        <dbReference type="Proteomes" id="UP000251123"/>
    </source>
</evidence>
<dbReference type="InterPro" id="IPR003593">
    <property type="entry name" value="AAA+_ATPase"/>
</dbReference>
<feature type="domain" description="ABC transporter" evidence="9">
    <location>
        <begin position="3"/>
        <end position="238"/>
    </location>
</feature>
<keyword evidence="2 7" id="KW-0812">Transmembrane</keyword>
<dbReference type="AlphaFoldDB" id="A0A2X1QF12"/>
<evidence type="ECO:0000259" key="8">
    <source>
        <dbReference type="PROSITE" id="PS50850"/>
    </source>
</evidence>
<feature type="transmembrane region" description="Helical" evidence="7">
    <location>
        <begin position="337"/>
        <end position="354"/>
    </location>
</feature>
<dbReference type="SUPFAM" id="SSF103473">
    <property type="entry name" value="MFS general substrate transporter"/>
    <property type="match status" value="1"/>
</dbReference>
<evidence type="ECO:0000256" key="4">
    <source>
        <dbReference type="ARBA" id="ARBA00022840"/>
    </source>
</evidence>
<keyword evidence="6 7" id="KW-0472">Membrane</keyword>
<keyword evidence="5 7" id="KW-1133">Transmembrane helix</keyword>
<dbReference type="PANTHER" id="PTHR42794">
    <property type="entry name" value="HEMIN IMPORT ATP-BINDING PROTEIN HMUV"/>
    <property type="match status" value="1"/>
</dbReference>
<evidence type="ECO:0000313" key="10">
    <source>
        <dbReference type="EMBL" id="SPX54074.1"/>
    </source>
</evidence>
<dbReference type="GO" id="GO:0005524">
    <property type="term" value="F:ATP binding"/>
    <property type="evidence" value="ECO:0007669"/>
    <property type="project" value="UniProtKB-KW"/>
</dbReference>
<feature type="transmembrane region" description="Helical" evidence="7">
    <location>
        <begin position="567"/>
        <end position="588"/>
    </location>
</feature>
<dbReference type="CDD" id="cd03214">
    <property type="entry name" value="ABC_Iron-Siderophores_B12_Hemin"/>
    <property type="match status" value="1"/>
</dbReference>
<evidence type="ECO:0000256" key="5">
    <source>
        <dbReference type="ARBA" id="ARBA00022989"/>
    </source>
</evidence>
<reference evidence="10 11" key="1">
    <citation type="submission" date="2018-06" db="EMBL/GenBank/DDBJ databases">
        <authorList>
            <consortium name="Pathogen Informatics"/>
            <person name="Doyle S."/>
        </authorList>
    </citation>
    <scope>NUCLEOTIDE SEQUENCE [LARGE SCALE GENOMIC DNA]</scope>
    <source>
        <strain evidence="10 11">NCTC9601</strain>
    </source>
</reference>
<dbReference type="GO" id="GO:0016887">
    <property type="term" value="F:ATP hydrolysis activity"/>
    <property type="evidence" value="ECO:0007669"/>
    <property type="project" value="InterPro"/>
</dbReference>
<organism evidence="10 11">
    <name type="scientific">Klebsiella pneumoniae</name>
    <dbReference type="NCBI Taxonomy" id="573"/>
    <lineage>
        <taxon>Bacteria</taxon>
        <taxon>Pseudomonadati</taxon>
        <taxon>Pseudomonadota</taxon>
        <taxon>Gammaproteobacteria</taxon>
        <taxon>Enterobacterales</taxon>
        <taxon>Enterobacteriaceae</taxon>
        <taxon>Klebsiella/Raoultella group</taxon>
        <taxon>Klebsiella</taxon>
        <taxon>Klebsiella pneumoniae complex</taxon>
    </lineage>
</organism>
<dbReference type="Proteomes" id="UP000251123">
    <property type="component" value="Unassembled WGS sequence"/>
</dbReference>
<name>A0A2X1QF12_KLEPN</name>
<evidence type="ECO:0000256" key="3">
    <source>
        <dbReference type="ARBA" id="ARBA00022741"/>
    </source>
</evidence>
<dbReference type="CDD" id="cd17329">
    <property type="entry name" value="MFS_MdtH_MDR_like"/>
    <property type="match status" value="1"/>
</dbReference>
<evidence type="ECO:0000256" key="1">
    <source>
        <dbReference type="ARBA" id="ARBA00022475"/>
    </source>
</evidence>
<dbReference type="Pfam" id="PF07690">
    <property type="entry name" value="MFS_1"/>
    <property type="match status" value="1"/>
</dbReference>
<feature type="transmembrane region" description="Helical" evidence="7">
    <location>
        <begin position="432"/>
        <end position="454"/>
    </location>
</feature>
<keyword evidence="4" id="KW-0067">ATP-binding</keyword>
<gene>
    <name evidence="10" type="primary">eitD</name>
    <name evidence="10" type="ORF">NCTC9601_01208</name>
</gene>
<dbReference type="PROSITE" id="PS50893">
    <property type="entry name" value="ABC_TRANSPORTER_2"/>
    <property type="match status" value="1"/>
</dbReference>
<dbReference type="PANTHER" id="PTHR42794:SF2">
    <property type="entry name" value="ABC TRANSPORTER ATP-BINDING PROTEIN"/>
    <property type="match status" value="1"/>
</dbReference>
<keyword evidence="1" id="KW-1003">Cell membrane</keyword>
<dbReference type="SMART" id="SM00382">
    <property type="entry name" value="AAA"/>
    <property type="match status" value="1"/>
</dbReference>
<feature type="transmembrane region" description="Helical" evidence="7">
    <location>
        <begin position="475"/>
        <end position="498"/>
    </location>
</feature>
<evidence type="ECO:0000256" key="6">
    <source>
        <dbReference type="ARBA" id="ARBA00023136"/>
    </source>
</evidence>
<feature type="transmembrane region" description="Helical" evidence="7">
    <location>
        <begin position="274"/>
        <end position="297"/>
    </location>
</feature>
<dbReference type="InterPro" id="IPR003439">
    <property type="entry name" value="ABC_transporter-like_ATP-bd"/>
</dbReference>
<dbReference type="Pfam" id="PF00005">
    <property type="entry name" value="ABC_tran"/>
    <property type="match status" value="1"/>
</dbReference>
<evidence type="ECO:0000259" key="9">
    <source>
        <dbReference type="PROSITE" id="PS50893"/>
    </source>
</evidence>
<feature type="transmembrane region" description="Helical" evidence="7">
    <location>
        <begin position="642"/>
        <end position="662"/>
    </location>
</feature>
<dbReference type="InterPro" id="IPR011701">
    <property type="entry name" value="MFS"/>
</dbReference>
<keyword evidence="3" id="KW-0547">Nucleotide-binding</keyword>